<gene>
    <name evidence="1" type="ORF">LARV_00538</name>
</gene>
<reference evidence="1" key="1">
    <citation type="submission" date="2015-07" db="EMBL/GenBank/DDBJ databases">
        <title>Draft Genome Sequences of Anaerolinea thermolimosa IMO-1, Bellilinea caldifistulae GOMI-1, Leptolinea tardivitalis YMTK-2, Levilinea saccharolytica KIBI-1,Longilinea arvoryzae KOME-1, Previously Described as Members of the Anaerolineaceae (Chloroflexi).</title>
        <authorList>
            <person name="Sekiguchi Y."/>
            <person name="Ohashi A."/>
            <person name="Matsuura N."/>
            <person name="Tourlousse M.D."/>
        </authorList>
    </citation>
    <scope>NUCLEOTIDE SEQUENCE [LARGE SCALE GENOMIC DNA]</scope>
    <source>
        <strain evidence="1">KOME-1</strain>
    </source>
</reference>
<evidence type="ECO:0000313" key="2">
    <source>
        <dbReference type="Proteomes" id="UP000055060"/>
    </source>
</evidence>
<dbReference type="RefSeq" id="WP_075072199.1">
    <property type="nucleotide sequence ID" value="NZ_DF967972.1"/>
</dbReference>
<dbReference type="STRING" id="360412.LARV_00538"/>
<dbReference type="Gene3D" id="3.30.460.40">
    <property type="match status" value="1"/>
</dbReference>
<evidence type="ECO:0000313" key="1">
    <source>
        <dbReference type="EMBL" id="GAP12802.1"/>
    </source>
</evidence>
<sequence>MQNEPIEVTIRVTQVLEKLNIPYLIGGSLASALYGMVRTTQDSDIVAEMQLEHLQPFISALQDEFYMDDEMIAESIRHHSSFNIIHRESMFKVDIFIPRPRPFLQSQLARAQKQTFFFESEVSAKFSSPEDIILAKLERYRLSGGVSEHQWRDILGVLKTRAGELDLDYLRKWANELNVSDLLERALKETE</sequence>
<accession>A0A0S7BFJ7</accession>
<dbReference type="InterPro" id="IPR043519">
    <property type="entry name" value="NT_sf"/>
</dbReference>
<dbReference type="SUPFAM" id="SSF81301">
    <property type="entry name" value="Nucleotidyltransferase"/>
    <property type="match status" value="1"/>
</dbReference>
<name>A0A0S7BFJ7_9CHLR</name>
<protein>
    <submittedName>
        <fullName evidence="1">Uncharacterized protein</fullName>
    </submittedName>
</protein>
<proteinExistence type="predicted"/>
<dbReference type="EMBL" id="DF967972">
    <property type="protein sequence ID" value="GAP12802.1"/>
    <property type="molecule type" value="Genomic_DNA"/>
</dbReference>
<dbReference type="AlphaFoldDB" id="A0A0S7BFJ7"/>
<dbReference type="Proteomes" id="UP000055060">
    <property type="component" value="Unassembled WGS sequence"/>
</dbReference>
<keyword evidence="2" id="KW-1185">Reference proteome</keyword>
<organism evidence="1">
    <name type="scientific">Longilinea arvoryzae</name>
    <dbReference type="NCBI Taxonomy" id="360412"/>
    <lineage>
        <taxon>Bacteria</taxon>
        <taxon>Bacillati</taxon>
        <taxon>Chloroflexota</taxon>
        <taxon>Anaerolineae</taxon>
        <taxon>Anaerolineales</taxon>
        <taxon>Anaerolineaceae</taxon>
        <taxon>Longilinea</taxon>
    </lineage>
</organism>